<keyword evidence="3" id="KW-1185">Reference proteome</keyword>
<evidence type="ECO:0000313" key="3">
    <source>
        <dbReference type="Proteomes" id="UP000199647"/>
    </source>
</evidence>
<keyword evidence="1" id="KW-0732">Signal</keyword>
<protein>
    <submittedName>
        <fullName evidence="2">Uncharacterized protein</fullName>
    </submittedName>
</protein>
<name>A0A1H9MZU9_9HYPH</name>
<evidence type="ECO:0000313" key="2">
    <source>
        <dbReference type="EMBL" id="SER29202.1"/>
    </source>
</evidence>
<dbReference type="EMBL" id="FOFG01000014">
    <property type="protein sequence ID" value="SER29202.1"/>
    <property type="molecule type" value="Genomic_DNA"/>
</dbReference>
<evidence type="ECO:0000256" key="1">
    <source>
        <dbReference type="SAM" id="SignalP"/>
    </source>
</evidence>
<reference evidence="2 3" key="1">
    <citation type="submission" date="2016-10" db="EMBL/GenBank/DDBJ databases">
        <authorList>
            <person name="de Groot N.N."/>
        </authorList>
    </citation>
    <scope>NUCLEOTIDE SEQUENCE [LARGE SCALE GENOMIC DNA]</scope>
    <source>
        <strain evidence="2 3">A52C2</strain>
    </source>
</reference>
<accession>A0A1H9MZU9</accession>
<sequence length="82" mass="9373">MFRVVVALITITLSSTSLTYATESLNEPEPKRSEPLILVISGFEVCSQQCEIEYRACTGFQEQTICRQKWSNCYDVCKANYH</sequence>
<gene>
    <name evidence="2" type="ORF">SAMN05216548_114122</name>
</gene>
<feature type="chain" id="PRO_5011565722" evidence="1">
    <location>
        <begin position="22"/>
        <end position="82"/>
    </location>
</feature>
<dbReference type="AlphaFoldDB" id="A0A1H9MZU9"/>
<dbReference type="Proteomes" id="UP000199647">
    <property type="component" value="Unassembled WGS sequence"/>
</dbReference>
<organism evidence="2 3">
    <name type="scientific">Faunimonas pinastri</name>
    <dbReference type="NCBI Taxonomy" id="1855383"/>
    <lineage>
        <taxon>Bacteria</taxon>
        <taxon>Pseudomonadati</taxon>
        <taxon>Pseudomonadota</taxon>
        <taxon>Alphaproteobacteria</taxon>
        <taxon>Hyphomicrobiales</taxon>
        <taxon>Afifellaceae</taxon>
        <taxon>Faunimonas</taxon>
    </lineage>
</organism>
<dbReference type="STRING" id="1855383.SAMN05216548_114122"/>
<proteinExistence type="predicted"/>
<feature type="signal peptide" evidence="1">
    <location>
        <begin position="1"/>
        <end position="21"/>
    </location>
</feature>